<dbReference type="FunFam" id="1.10.10.60:FF:000154">
    <property type="entry name" value="Transcription factor SRM1"/>
    <property type="match status" value="1"/>
</dbReference>
<dbReference type="CDD" id="cd00167">
    <property type="entry name" value="SANT"/>
    <property type="match status" value="1"/>
</dbReference>
<gene>
    <name evidence="6" type="ORF">RJ641_030679</name>
</gene>
<dbReference type="PANTHER" id="PTHR43952:SF45">
    <property type="entry name" value="PROTEIN RADIALIS-LIKE 4"/>
    <property type="match status" value="1"/>
</dbReference>
<dbReference type="Proteomes" id="UP001370490">
    <property type="component" value="Unassembled WGS sequence"/>
</dbReference>
<evidence type="ECO:0000256" key="1">
    <source>
        <dbReference type="ARBA" id="ARBA00004123"/>
    </source>
</evidence>
<sequence length="124" mass="14278">MELQYEKKKMNEWSWEENKMFEMALAVVSEEDPDRWAVVASMVGGPKTAEQVHQHYVSLLEDLHLIESGNLDHKIGDFQSNSVQSSKPDDDHKKLAYLNCSSRISPDPPVYNFGCRLLVRLEIK</sequence>
<dbReference type="SUPFAM" id="SSF46689">
    <property type="entry name" value="Homeodomain-like"/>
    <property type="match status" value="1"/>
</dbReference>
<dbReference type="Gene3D" id="1.10.10.60">
    <property type="entry name" value="Homeodomain-like"/>
    <property type="match status" value="1"/>
</dbReference>
<dbReference type="GO" id="GO:0005634">
    <property type="term" value="C:nucleus"/>
    <property type="evidence" value="ECO:0007669"/>
    <property type="project" value="UniProtKB-SubCell"/>
</dbReference>
<dbReference type="InterPro" id="IPR044636">
    <property type="entry name" value="RADIALIS-like"/>
</dbReference>
<evidence type="ECO:0000259" key="5">
    <source>
        <dbReference type="PROSITE" id="PS50090"/>
    </source>
</evidence>
<reference evidence="6 7" key="1">
    <citation type="submission" date="2023-12" db="EMBL/GenBank/DDBJ databases">
        <title>A high-quality genome assembly for Dillenia turbinata (Dilleniales).</title>
        <authorList>
            <person name="Chanderbali A."/>
        </authorList>
    </citation>
    <scope>NUCLEOTIDE SEQUENCE [LARGE SCALE GENOMIC DNA]</scope>
    <source>
        <strain evidence="6">LSX21</strain>
        <tissue evidence="6">Leaf</tissue>
    </source>
</reference>
<dbReference type="InterPro" id="IPR001005">
    <property type="entry name" value="SANT/Myb"/>
</dbReference>
<evidence type="ECO:0000256" key="3">
    <source>
        <dbReference type="ARBA" id="ARBA00023163"/>
    </source>
</evidence>
<keyword evidence="3" id="KW-0804">Transcription</keyword>
<organism evidence="6 7">
    <name type="scientific">Dillenia turbinata</name>
    <dbReference type="NCBI Taxonomy" id="194707"/>
    <lineage>
        <taxon>Eukaryota</taxon>
        <taxon>Viridiplantae</taxon>
        <taxon>Streptophyta</taxon>
        <taxon>Embryophyta</taxon>
        <taxon>Tracheophyta</taxon>
        <taxon>Spermatophyta</taxon>
        <taxon>Magnoliopsida</taxon>
        <taxon>eudicotyledons</taxon>
        <taxon>Gunneridae</taxon>
        <taxon>Pentapetalae</taxon>
        <taxon>Dilleniales</taxon>
        <taxon>Dilleniaceae</taxon>
        <taxon>Dillenia</taxon>
    </lineage>
</organism>
<evidence type="ECO:0000256" key="2">
    <source>
        <dbReference type="ARBA" id="ARBA00023015"/>
    </source>
</evidence>
<evidence type="ECO:0000313" key="6">
    <source>
        <dbReference type="EMBL" id="KAK6941148.1"/>
    </source>
</evidence>
<dbReference type="InterPro" id="IPR009057">
    <property type="entry name" value="Homeodomain-like_sf"/>
</dbReference>
<dbReference type="PROSITE" id="PS50090">
    <property type="entry name" value="MYB_LIKE"/>
    <property type="match status" value="1"/>
</dbReference>
<proteinExistence type="predicted"/>
<comment type="subcellular location">
    <subcellularLocation>
        <location evidence="1">Nucleus</location>
    </subcellularLocation>
</comment>
<dbReference type="PANTHER" id="PTHR43952">
    <property type="entry name" value="MYB FAMILY TRANSCRIPTION FACTOR-RELATED"/>
    <property type="match status" value="1"/>
</dbReference>
<dbReference type="GO" id="GO:0003700">
    <property type="term" value="F:DNA-binding transcription factor activity"/>
    <property type="evidence" value="ECO:0007669"/>
    <property type="project" value="InterPro"/>
</dbReference>
<feature type="domain" description="Myb-like" evidence="5">
    <location>
        <begin position="5"/>
        <end position="60"/>
    </location>
</feature>
<evidence type="ECO:0000256" key="4">
    <source>
        <dbReference type="ARBA" id="ARBA00023242"/>
    </source>
</evidence>
<keyword evidence="4" id="KW-0539">Nucleus</keyword>
<protein>
    <recommendedName>
        <fullName evidence="5">Myb-like domain-containing protein</fullName>
    </recommendedName>
</protein>
<evidence type="ECO:0000313" key="7">
    <source>
        <dbReference type="Proteomes" id="UP001370490"/>
    </source>
</evidence>
<accession>A0AAN8ZNT2</accession>
<keyword evidence="2" id="KW-0805">Transcription regulation</keyword>
<comment type="caution">
    <text evidence="6">The sequence shown here is derived from an EMBL/GenBank/DDBJ whole genome shotgun (WGS) entry which is preliminary data.</text>
</comment>
<dbReference type="AlphaFoldDB" id="A0AAN8ZNT2"/>
<name>A0AAN8ZNT2_9MAGN</name>
<keyword evidence="7" id="KW-1185">Reference proteome</keyword>
<dbReference type="EMBL" id="JBAMMX010000005">
    <property type="protein sequence ID" value="KAK6941148.1"/>
    <property type="molecule type" value="Genomic_DNA"/>
</dbReference>
<dbReference type="SMART" id="SM00717">
    <property type="entry name" value="SANT"/>
    <property type="match status" value="1"/>
</dbReference>